<dbReference type="GO" id="GO:0016301">
    <property type="term" value="F:kinase activity"/>
    <property type="evidence" value="ECO:0007669"/>
    <property type="project" value="UniProtKB-KW"/>
</dbReference>
<dbReference type="PANTHER" id="PTHR10584">
    <property type="entry name" value="SUGAR KINASE"/>
    <property type="match status" value="1"/>
</dbReference>
<protein>
    <recommendedName>
        <fullName evidence="3">Carbohydrate kinase PfkB domain-containing protein</fullName>
    </recommendedName>
</protein>
<reference evidence="4 5" key="1">
    <citation type="submission" date="2017-08" db="EMBL/GenBank/DDBJ databases">
        <title>Reclassification of Bisgaard taxon 37 and 44.</title>
        <authorList>
            <person name="Christensen H."/>
        </authorList>
    </citation>
    <scope>NUCLEOTIDE SEQUENCE [LARGE SCALE GENOMIC DNA]</scope>
    <source>
        <strain evidence="4 5">B96_4</strain>
    </source>
</reference>
<dbReference type="InterPro" id="IPR011611">
    <property type="entry name" value="PfkB_dom"/>
</dbReference>
<dbReference type="OrthoDB" id="9813569at2"/>
<name>A0A3A1Y9Z7_9GAMM</name>
<sequence length="315" mass="34709">MAIVCVGLACYDEFFYLDELPKENEKTFSSRFFESGGGPATNASYLTASWGLETYLLTSLGKDIYGKLILRDLEAVGVNTSYAVCNTQQITPLATVWVDQRSGSRTVVTHRHEGAKHYSEQDYARIDQLISRLNATKQTHIVLVDGHEPELSLYLIQGLENKVVVMDGGSIKPRMLTVLPHVNYAIVSANYAETLLRRPLDEHNYIFALSELKKVIAPGGVPMITLGEKGGVYFSNFNYCKFASLKVKAIDTTGAGDIFHGAFCYGLAKGFNIENCCKLASVTSALSVQKIGVQQAIPSIKEVLDVLKHKVELQE</sequence>
<evidence type="ECO:0000256" key="2">
    <source>
        <dbReference type="ARBA" id="ARBA00022777"/>
    </source>
</evidence>
<dbReference type="Proteomes" id="UP000266258">
    <property type="component" value="Unassembled WGS sequence"/>
</dbReference>
<keyword evidence="1" id="KW-0808">Transferase</keyword>
<proteinExistence type="predicted"/>
<feature type="domain" description="Carbohydrate kinase PfkB" evidence="3">
    <location>
        <begin position="3"/>
        <end position="298"/>
    </location>
</feature>
<dbReference type="Pfam" id="PF00294">
    <property type="entry name" value="PfkB"/>
    <property type="match status" value="1"/>
</dbReference>
<keyword evidence="5" id="KW-1185">Reference proteome</keyword>
<evidence type="ECO:0000313" key="4">
    <source>
        <dbReference type="EMBL" id="RIY34059.1"/>
    </source>
</evidence>
<dbReference type="AlphaFoldDB" id="A0A3A1Y9Z7"/>
<evidence type="ECO:0000256" key="1">
    <source>
        <dbReference type="ARBA" id="ARBA00022679"/>
    </source>
</evidence>
<accession>A0A3A1Y9Z7</accession>
<comment type="caution">
    <text evidence="4">The sequence shown here is derived from an EMBL/GenBank/DDBJ whole genome shotgun (WGS) entry which is preliminary data.</text>
</comment>
<dbReference type="EMBL" id="NRJH01000003">
    <property type="protein sequence ID" value="RIY34059.1"/>
    <property type="molecule type" value="Genomic_DNA"/>
</dbReference>
<evidence type="ECO:0000259" key="3">
    <source>
        <dbReference type="Pfam" id="PF00294"/>
    </source>
</evidence>
<dbReference type="PANTHER" id="PTHR10584:SF166">
    <property type="entry name" value="RIBOKINASE"/>
    <property type="match status" value="1"/>
</dbReference>
<dbReference type="InterPro" id="IPR029056">
    <property type="entry name" value="Ribokinase-like"/>
</dbReference>
<gene>
    <name evidence="4" type="ORF">CJP74_00320</name>
</gene>
<evidence type="ECO:0000313" key="5">
    <source>
        <dbReference type="Proteomes" id="UP000266258"/>
    </source>
</evidence>
<keyword evidence="2" id="KW-0418">Kinase</keyword>
<dbReference type="SUPFAM" id="SSF53613">
    <property type="entry name" value="Ribokinase-like"/>
    <property type="match status" value="1"/>
</dbReference>
<dbReference type="RefSeq" id="WP_119496283.1">
    <property type="nucleotide sequence ID" value="NZ_NRJH01000003.1"/>
</dbReference>
<organism evidence="4 5">
    <name type="scientific">Psittacicella melopsittaci</name>
    <dbReference type="NCBI Taxonomy" id="2028576"/>
    <lineage>
        <taxon>Bacteria</taxon>
        <taxon>Pseudomonadati</taxon>
        <taxon>Pseudomonadota</taxon>
        <taxon>Gammaproteobacteria</taxon>
        <taxon>Pasteurellales</taxon>
        <taxon>Psittacicellaceae</taxon>
        <taxon>Psittacicella</taxon>
    </lineage>
</organism>
<dbReference type="Gene3D" id="3.40.1190.20">
    <property type="match status" value="1"/>
</dbReference>